<dbReference type="STRING" id="29920.A0A329RT15"/>
<dbReference type="Pfam" id="PF00189">
    <property type="entry name" value="Ribosomal_S3_C"/>
    <property type="match status" value="1"/>
</dbReference>
<dbReference type="InterPro" id="IPR036419">
    <property type="entry name" value="Ribosomal_S3_C_sf"/>
</dbReference>
<dbReference type="Proteomes" id="UP000251314">
    <property type="component" value="Unassembled WGS sequence"/>
</dbReference>
<dbReference type="CDD" id="cd02413">
    <property type="entry name" value="KH-II_40S_S3"/>
    <property type="match status" value="1"/>
</dbReference>
<dbReference type="GO" id="GO:0003723">
    <property type="term" value="F:RNA binding"/>
    <property type="evidence" value="ECO:0007669"/>
    <property type="project" value="UniProtKB-UniRule"/>
</dbReference>
<evidence type="ECO:0000256" key="3">
    <source>
        <dbReference type="ARBA" id="ARBA00022980"/>
    </source>
</evidence>
<dbReference type="SUPFAM" id="SSF54821">
    <property type="entry name" value="Ribosomal protein S3 C-terminal domain"/>
    <property type="match status" value="1"/>
</dbReference>
<evidence type="ECO:0000256" key="4">
    <source>
        <dbReference type="ARBA" id="ARBA00023274"/>
    </source>
</evidence>
<dbReference type="GO" id="GO:0005634">
    <property type="term" value="C:nucleus"/>
    <property type="evidence" value="ECO:0007669"/>
    <property type="project" value="TreeGrafter"/>
</dbReference>
<dbReference type="FunFam" id="3.30.300.20:FF:000006">
    <property type="entry name" value="40S ribosomal protein S3"/>
    <property type="match status" value="1"/>
</dbReference>
<evidence type="ECO:0000256" key="5">
    <source>
        <dbReference type="ARBA" id="ARBA00035257"/>
    </source>
</evidence>
<dbReference type="Pfam" id="PF07650">
    <property type="entry name" value="KH_2"/>
    <property type="match status" value="1"/>
</dbReference>
<dbReference type="InterPro" id="IPR009019">
    <property type="entry name" value="KH_sf_prok-type"/>
</dbReference>
<dbReference type="InterPro" id="IPR005703">
    <property type="entry name" value="Ribosomal_uS3_euk/arc"/>
</dbReference>
<comment type="similarity">
    <text evidence="1">Belongs to the universal ribosomal protein uS3 family.</text>
</comment>
<dbReference type="PANTHER" id="PTHR11760:SF32">
    <property type="entry name" value="SMALL RIBOSOMAL SUBUNIT PROTEIN US3"/>
    <property type="match status" value="1"/>
</dbReference>
<proteinExistence type="inferred from homology"/>
<keyword evidence="4" id="KW-0687">Ribonucleoprotein</keyword>
<protein>
    <recommendedName>
        <fullName evidence="5">Small ribosomal subunit protein uS3</fullName>
    </recommendedName>
    <alternativeName>
        <fullName evidence="6">40S ribosomal protein S3</fullName>
    </alternativeName>
</protein>
<evidence type="ECO:0000259" key="8">
    <source>
        <dbReference type="PROSITE" id="PS50823"/>
    </source>
</evidence>
<dbReference type="EMBL" id="MJFZ01000543">
    <property type="protein sequence ID" value="RAW27721.1"/>
    <property type="molecule type" value="Genomic_DNA"/>
</dbReference>
<evidence type="ECO:0000256" key="1">
    <source>
        <dbReference type="ARBA" id="ARBA00010761"/>
    </source>
</evidence>
<dbReference type="OrthoDB" id="10248446at2759"/>
<evidence type="ECO:0000256" key="2">
    <source>
        <dbReference type="ARBA" id="ARBA00022884"/>
    </source>
</evidence>
<dbReference type="AlphaFoldDB" id="A0A329RT15"/>
<sequence length="240" mass="26275">MAANISKKRKFVADGVFYAELNELLQRELYGDGYSGVEVRVTPMRTEIIIRATRTQEVLGEKGQRIRALTSVVQKRFNFPDGAVELYAERVANRGLCSQAQAESLKYRLLGGLAVRRACYSVAGAKGVQVIVSGKLRAQRAKAMKFNEGYMVKTGNASQEYVDTAVRHVLMRQGVLGVKVSIMLPHDPTGKQGPKRALDDVVTILEPKEEVHRPYVEPTAPVVPAAAAPAPVDPVFQPTA</sequence>
<dbReference type="InterPro" id="IPR001351">
    <property type="entry name" value="Ribosomal_uS3_C"/>
</dbReference>
<dbReference type="InterPro" id="IPR057258">
    <property type="entry name" value="Ribosomal_uS3"/>
</dbReference>
<keyword evidence="10" id="KW-1185">Reference proteome</keyword>
<dbReference type="FunFam" id="3.30.1140.32:FF:000013">
    <property type="entry name" value="40S ribosomal protein S3"/>
    <property type="match status" value="1"/>
</dbReference>
<dbReference type="GO" id="GO:0003735">
    <property type="term" value="F:structural constituent of ribosome"/>
    <property type="evidence" value="ECO:0007669"/>
    <property type="project" value="InterPro"/>
</dbReference>
<evidence type="ECO:0000313" key="10">
    <source>
        <dbReference type="Proteomes" id="UP000251314"/>
    </source>
</evidence>
<dbReference type="VEuPathDB" id="FungiDB:PC110_g15888"/>
<comment type="caution">
    <text evidence="9">The sequence shown here is derived from an EMBL/GenBank/DDBJ whole genome shotgun (WGS) entry which is preliminary data.</text>
</comment>
<dbReference type="PROSITE" id="PS50823">
    <property type="entry name" value="KH_TYPE_2"/>
    <property type="match status" value="1"/>
</dbReference>
<organism evidence="9 10">
    <name type="scientific">Phytophthora cactorum</name>
    <dbReference type="NCBI Taxonomy" id="29920"/>
    <lineage>
        <taxon>Eukaryota</taxon>
        <taxon>Sar</taxon>
        <taxon>Stramenopiles</taxon>
        <taxon>Oomycota</taxon>
        <taxon>Peronosporomycetes</taxon>
        <taxon>Peronosporales</taxon>
        <taxon>Peronosporaceae</taxon>
        <taxon>Phytophthora</taxon>
    </lineage>
</organism>
<dbReference type="Gene3D" id="3.30.300.20">
    <property type="match status" value="1"/>
</dbReference>
<keyword evidence="3 9" id="KW-0689">Ribosomal protein</keyword>
<dbReference type="SUPFAM" id="SSF54814">
    <property type="entry name" value="Prokaryotic type KH domain (KH-domain type II)"/>
    <property type="match status" value="1"/>
</dbReference>
<keyword evidence="2 7" id="KW-0694">RNA-binding</keyword>
<dbReference type="GO" id="GO:0022627">
    <property type="term" value="C:cytosolic small ribosomal subunit"/>
    <property type="evidence" value="ECO:0007669"/>
    <property type="project" value="TreeGrafter"/>
</dbReference>
<name>A0A329RT15_9STRA</name>
<dbReference type="GO" id="GO:0006412">
    <property type="term" value="P:translation"/>
    <property type="evidence" value="ECO:0007669"/>
    <property type="project" value="InterPro"/>
</dbReference>
<dbReference type="InterPro" id="IPR015946">
    <property type="entry name" value="KH_dom-like_a/b"/>
</dbReference>
<gene>
    <name evidence="9" type="ORF">PC110_g15888</name>
</gene>
<reference evidence="9 10" key="1">
    <citation type="submission" date="2018-01" db="EMBL/GenBank/DDBJ databases">
        <title>Draft genome of the strawberry crown rot pathogen Phytophthora cactorum.</title>
        <authorList>
            <person name="Armitage A.D."/>
            <person name="Lysoe E."/>
            <person name="Nellist C.F."/>
            <person name="Harrison R.J."/>
            <person name="Brurberg M.B."/>
        </authorList>
    </citation>
    <scope>NUCLEOTIDE SEQUENCE [LARGE SCALE GENOMIC DNA]</scope>
    <source>
        <strain evidence="9 10">10300</strain>
    </source>
</reference>
<accession>A0A329RT15</accession>
<dbReference type="Gene3D" id="3.30.1140.32">
    <property type="entry name" value="Ribosomal protein S3, C-terminal domain"/>
    <property type="match status" value="1"/>
</dbReference>
<dbReference type="NCBIfam" id="TIGR01008">
    <property type="entry name" value="uS3_euk_arch"/>
    <property type="match status" value="1"/>
</dbReference>
<evidence type="ECO:0000256" key="7">
    <source>
        <dbReference type="PROSITE-ProRule" id="PRU00118"/>
    </source>
</evidence>
<feature type="domain" description="KH type-2" evidence="8">
    <location>
        <begin position="21"/>
        <end position="92"/>
    </location>
</feature>
<evidence type="ECO:0000313" key="9">
    <source>
        <dbReference type="EMBL" id="RAW27721.1"/>
    </source>
</evidence>
<evidence type="ECO:0000256" key="6">
    <source>
        <dbReference type="ARBA" id="ARBA00035408"/>
    </source>
</evidence>
<dbReference type="InterPro" id="IPR004044">
    <property type="entry name" value="KH_dom_type_2"/>
</dbReference>
<dbReference type="PANTHER" id="PTHR11760">
    <property type="entry name" value="30S/40S RIBOSOMAL PROTEIN S3"/>
    <property type="match status" value="1"/>
</dbReference>